<dbReference type="Proteomes" id="UP001148838">
    <property type="component" value="Unassembled WGS sequence"/>
</dbReference>
<evidence type="ECO:0000313" key="1">
    <source>
        <dbReference type="EMBL" id="KAJ4442090.1"/>
    </source>
</evidence>
<protein>
    <submittedName>
        <fullName evidence="1">Uncharacterized protein</fullName>
    </submittedName>
</protein>
<keyword evidence="2" id="KW-1185">Reference proteome</keyword>
<sequence length="76" mass="8195">MAGLCEGGNEPPGSLKAIDELNSCVTDHNVLYCNSDSIHVPLINPRYDVVRVTSSIQRVPLVGGVITSIPIHVHLY</sequence>
<accession>A0ABQ8T6H5</accession>
<comment type="caution">
    <text evidence="1">The sequence shown here is derived from an EMBL/GenBank/DDBJ whole genome shotgun (WGS) entry which is preliminary data.</text>
</comment>
<dbReference type="EMBL" id="JAJSOF020000015">
    <property type="protein sequence ID" value="KAJ4442090.1"/>
    <property type="molecule type" value="Genomic_DNA"/>
</dbReference>
<name>A0ABQ8T6H5_PERAM</name>
<reference evidence="1 2" key="1">
    <citation type="journal article" date="2022" name="Allergy">
        <title>Genome assembly and annotation of Periplaneta americana reveal a comprehensive cockroach allergen profile.</title>
        <authorList>
            <person name="Wang L."/>
            <person name="Xiong Q."/>
            <person name="Saelim N."/>
            <person name="Wang L."/>
            <person name="Nong W."/>
            <person name="Wan A.T."/>
            <person name="Shi M."/>
            <person name="Liu X."/>
            <person name="Cao Q."/>
            <person name="Hui J.H.L."/>
            <person name="Sookrung N."/>
            <person name="Leung T.F."/>
            <person name="Tungtrongchitr A."/>
            <person name="Tsui S.K.W."/>
        </authorList>
    </citation>
    <scope>NUCLEOTIDE SEQUENCE [LARGE SCALE GENOMIC DNA]</scope>
    <source>
        <strain evidence="1">PWHHKU_190912</strain>
    </source>
</reference>
<organism evidence="1 2">
    <name type="scientific">Periplaneta americana</name>
    <name type="common">American cockroach</name>
    <name type="synonym">Blatta americana</name>
    <dbReference type="NCBI Taxonomy" id="6978"/>
    <lineage>
        <taxon>Eukaryota</taxon>
        <taxon>Metazoa</taxon>
        <taxon>Ecdysozoa</taxon>
        <taxon>Arthropoda</taxon>
        <taxon>Hexapoda</taxon>
        <taxon>Insecta</taxon>
        <taxon>Pterygota</taxon>
        <taxon>Neoptera</taxon>
        <taxon>Polyneoptera</taxon>
        <taxon>Dictyoptera</taxon>
        <taxon>Blattodea</taxon>
        <taxon>Blattoidea</taxon>
        <taxon>Blattidae</taxon>
        <taxon>Blattinae</taxon>
        <taxon>Periplaneta</taxon>
    </lineage>
</organism>
<gene>
    <name evidence="1" type="ORF">ANN_11956</name>
</gene>
<proteinExistence type="predicted"/>
<evidence type="ECO:0000313" key="2">
    <source>
        <dbReference type="Proteomes" id="UP001148838"/>
    </source>
</evidence>